<reference evidence="3" key="1">
    <citation type="journal article" date="2014" name="Nat. Genet.">
        <title>The genome of the stress-tolerant wild tomato species Solanum pennellii.</title>
        <authorList>
            <person name="Bolger A."/>
            <person name="Scossa F."/>
            <person name="Bolger M.E."/>
            <person name="Lanz C."/>
            <person name="Maumus F."/>
            <person name="Tohge T."/>
            <person name="Quesneville H."/>
            <person name="Alseekh S."/>
            <person name="Sorensen I."/>
            <person name="Lichtenstein G."/>
            <person name="Fich E.A."/>
            <person name="Conte M."/>
            <person name="Keller H."/>
            <person name="Schneeberger K."/>
            <person name="Schwacke R."/>
            <person name="Ofner I."/>
            <person name="Vrebalov J."/>
            <person name="Xu Y."/>
            <person name="Osorio S."/>
            <person name="Aflitos S.A."/>
            <person name="Schijlen E."/>
            <person name="Jimenez-Gomez J.M."/>
            <person name="Ryngajllo M."/>
            <person name="Kimura S."/>
            <person name="Kumar R."/>
            <person name="Koenig D."/>
            <person name="Headland L.R."/>
            <person name="Maloof J.N."/>
            <person name="Sinha N."/>
            <person name="van Ham R.C."/>
            <person name="Lankhorst R.K."/>
            <person name="Mao L."/>
            <person name="Vogel A."/>
            <person name="Arsova B."/>
            <person name="Panstruga R."/>
            <person name="Fei Z."/>
            <person name="Rose J.K."/>
            <person name="Zamir D."/>
            <person name="Carrari F."/>
            <person name="Giovannoni J.J."/>
            <person name="Weigel D."/>
            <person name="Usadel B."/>
            <person name="Fernie A.R."/>
        </authorList>
    </citation>
    <scope>NUCLEOTIDE SEQUENCE [LARGE SCALE GENOMIC DNA]</scope>
    <source>
        <strain evidence="3">cv. LA0716</strain>
    </source>
</reference>
<accession>A0ABM1UZY4</accession>
<evidence type="ECO:0000256" key="2">
    <source>
        <dbReference type="SAM" id="SignalP"/>
    </source>
</evidence>
<name>A0ABM1UZY4_SOLPN</name>
<feature type="signal peptide" evidence="2">
    <location>
        <begin position="1"/>
        <end position="29"/>
    </location>
</feature>
<organism evidence="3 4">
    <name type="scientific">Solanum pennellii</name>
    <name type="common">Tomato</name>
    <name type="synonym">Lycopersicon pennellii</name>
    <dbReference type="NCBI Taxonomy" id="28526"/>
    <lineage>
        <taxon>Eukaryota</taxon>
        <taxon>Viridiplantae</taxon>
        <taxon>Streptophyta</taxon>
        <taxon>Embryophyta</taxon>
        <taxon>Tracheophyta</taxon>
        <taxon>Spermatophyta</taxon>
        <taxon>Magnoliopsida</taxon>
        <taxon>eudicotyledons</taxon>
        <taxon>Gunneridae</taxon>
        <taxon>Pentapetalae</taxon>
        <taxon>asterids</taxon>
        <taxon>lamiids</taxon>
        <taxon>Solanales</taxon>
        <taxon>Solanaceae</taxon>
        <taxon>Solanoideae</taxon>
        <taxon>Solaneae</taxon>
        <taxon>Solanum</taxon>
        <taxon>Solanum subgen. Lycopersicon</taxon>
    </lineage>
</organism>
<gene>
    <name evidence="4" type="primary">LOC107019492</name>
</gene>
<dbReference type="RefSeq" id="XP_027769052.1">
    <property type="nucleotide sequence ID" value="XM_027913251.1"/>
</dbReference>
<feature type="region of interest" description="Disordered" evidence="1">
    <location>
        <begin position="51"/>
        <end position="84"/>
    </location>
</feature>
<dbReference type="GeneID" id="107019492"/>
<proteinExistence type="predicted"/>
<evidence type="ECO:0000313" key="3">
    <source>
        <dbReference type="Proteomes" id="UP000694930"/>
    </source>
</evidence>
<protein>
    <submittedName>
        <fullName evidence="4">Uncharacterized protein LOC107019492</fullName>
    </submittedName>
</protein>
<keyword evidence="2" id="KW-0732">Signal</keyword>
<feature type="compositionally biased region" description="Basic residues" evidence="1">
    <location>
        <begin position="71"/>
        <end position="83"/>
    </location>
</feature>
<reference evidence="4" key="2">
    <citation type="submission" date="2025-08" db="UniProtKB">
        <authorList>
            <consortium name="RefSeq"/>
        </authorList>
    </citation>
    <scope>IDENTIFICATION</scope>
</reference>
<sequence>MRHTGYTWFRTHTTLVALFVVQIRFRVGAHLVEQIESELGVLGVVMARNRTSASGGQDPIPAPASGNTVRGRGRRRARGRGRGRVAAPVDVQVPVATQGRDRTVPPDAEVIHGDVQDRVEGDGPAQAPTSTIAPPVLRDTLARMLGILEGMAQAGALPVTSDGSQTRVRGQTPDPIVAPDSQTPRTQPAAVVAPRLDSMEFPDMTSHLVNRPSMTIDEQKMFGRFRLMNPPTYTGDLAEDAYEFIVSCHQR</sequence>
<keyword evidence="3" id="KW-1185">Reference proteome</keyword>
<feature type="chain" id="PRO_5046608669" evidence="2">
    <location>
        <begin position="30"/>
        <end position="251"/>
    </location>
</feature>
<evidence type="ECO:0000313" key="4">
    <source>
        <dbReference type="RefSeq" id="XP_027769052.1"/>
    </source>
</evidence>
<dbReference type="Proteomes" id="UP000694930">
    <property type="component" value="Chromosome 1"/>
</dbReference>
<evidence type="ECO:0000256" key="1">
    <source>
        <dbReference type="SAM" id="MobiDB-lite"/>
    </source>
</evidence>